<evidence type="ECO:0000313" key="2">
    <source>
        <dbReference type="Proteomes" id="UP001642464"/>
    </source>
</evidence>
<sequence>MALTLKYRNGFIDAEAEMPQPLQSDLPRASSLPPKMSKMVQVEEFLQEEESSQTYVQMLSENLSNPLDRSPLAPGRTRTGAHSPSTEMVRLSGSIGHPELCRRPCIFWMAGHCQNSAGCSFCHLTHEKKVAKPDKKQRSFLQSLSHREFFGLISHFCHEKATLLNITQEAGEVLKILQEEAVFSLCPMNVPGHLLKVLAQMTFSHLITLAINSLAREEGHSMVTASRVSEEFVAWWDVVASFSQEKGK</sequence>
<name>A0ABP0H8L4_9DINO</name>
<gene>
    <name evidence="1" type="ORF">SCF082_LOCUS545</name>
</gene>
<reference evidence="1 2" key="1">
    <citation type="submission" date="2024-02" db="EMBL/GenBank/DDBJ databases">
        <authorList>
            <person name="Chen Y."/>
            <person name="Shah S."/>
            <person name="Dougan E. K."/>
            <person name="Thang M."/>
            <person name="Chan C."/>
        </authorList>
    </citation>
    <scope>NUCLEOTIDE SEQUENCE [LARGE SCALE GENOMIC DNA]</scope>
</reference>
<protein>
    <submittedName>
        <fullName evidence="1">Uncharacterized protein</fullName>
    </submittedName>
</protein>
<keyword evidence="2" id="KW-1185">Reference proteome</keyword>
<evidence type="ECO:0000313" key="1">
    <source>
        <dbReference type="EMBL" id="CAK8986422.1"/>
    </source>
</evidence>
<dbReference type="InterPro" id="IPR000571">
    <property type="entry name" value="Znf_CCCH"/>
</dbReference>
<proteinExistence type="predicted"/>
<dbReference type="Proteomes" id="UP001642464">
    <property type="component" value="Unassembled WGS sequence"/>
</dbReference>
<dbReference type="PROSITE" id="PS50103">
    <property type="entry name" value="ZF_C3H1"/>
    <property type="match status" value="1"/>
</dbReference>
<dbReference type="EMBL" id="CAXAMM010000203">
    <property type="protein sequence ID" value="CAK8986422.1"/>
    <property type="molecule type" value="Genomic_DNA"/>
</dbReference>
<accession>A0ABP0H8L4</accession>
<organism evidence="1 2">
    <name type="scientific">Durusdinium trenchii</name>
    <dbReference type="NCBI Taxonomy" id="1381693"/>
    <lineage>
        <taxon>Eukaryota</taxon>
        <taxon>Sar</taxon>
        <taxon>Alveolata</taxon>
        <taxon>Dinophyceae</taxon>
        <taxon>Suessiales</taxon>
        <taxon>Symbiodiniaceae</taxon>
        <taxon>Durusdinium</taxon>
    </lineage>
</organism>
<comment type="caution">
    <text evidence="1">The sequence shown here is derived from an EMBL/GenBank/DDBJ whole genome shotgun (WGS) entry which is preliminary data.</text>
</comment>